<evidence type="ECO:0000313" key="2">
    <source>
        <dbReference type="Proteomes" id="UP000033636"/>
    </source>
</evidence>
<reference evidence="1" key="1">
    <citation type="submission" date="2024-07" db="EMBL/GenBank/DDBJ databases">
        <title>Metagenome and Metagenome-Assembled Genomes of Archaea from a hot spring from the geothermal field of Los Azufres, Mexico.</title>
        <authorList>
            <person name="Marin-Paredes R."/>
            <person name="Martinez-Romero E."/>
            <person name="Servin-Garciduenas L.E."/>
        </authorList>
    </citation>
    <scope>NUCLEOTIDE SEQUENCE</scope>
</reference>
<name>A0ACC6V266_9CREN</name>
<evidence type="ECO:0000313" key="1">
    <source>
        <dbReference type="EMBL" id="MFB6491172.1"/>
    </source>
</evidence>
<comment type="caution">
    <text evidence="1">The sequence shown here is derived from an EMBL/GenBank/DDBJ whole genome shotgun (WGS) entry which is preliminary data.</text>
</comment>
<sequence length="199" mass="21983">MTTTVGIRAKDGVVLAADKRVTAGYYIAHKRGEKIWKIDDHVAATMSGGVADLQGLLNTLTIMARDYKSEHRHPIPVRTLVNYASLLLFYSRPMIYLVHSIFGGYDDEGPQLYMLDWLGSYSQEKYISTGSGSPYAMGVLEVGYRDDITVDEAVKIAENAVKAAMRNDPGSGEGIDIVVITKDGFKRIYSAQQRIVVTE</sequence>
<gene>
    <name evidence="1" type="ORF">TU35_008070</name>
</gene>
<dbReference type="Proteomes" id="UP000033636">
    <property type="component" value="Unassembled WGS sequence"/>
</dbReference>
<keyword evidence="1" id="KW-0647">Proteasome</keyword>
<organism evidence="1 2">
    <name type="scientific">Thermoproteus sp. AZ2</name>
    <dbReference type="NCBI Taxonomy" id="1609232"/>
    <lineage>
        <taxon>Archaea</taxon>
        <taxon>Thermoproteota</taxon>
        <taxon>Thermoprotei</taxon>
        <taxon>Thermoproteales</taxon>
        <taxon>Thermoproteaceae</taxon>
        <taxon>Thermoproteus</taxon>
    </lineage>
</organism>
<proteinExistence type="predicted"/>
<protein>
    <submittedName>
        <fullName evidence="1">Proteasome subunit beta</fullName>
    </submittedName>
</protein>
<accession>A0ACC6V266</accession>
<dbReference type="EMBL" id="JZWT02000023">
    <property type="protein sequence ID" value="MFB6491172.1"/>
    <property type="molecule type" value="Genomic_DNA"/>
</dbReference>